<sequence length="179" mass="21240">MDTKLETLINKSFDYYDKQNITYNNLIESSNITIHRPDSRVKSITTDINDRTITSQQILPRIKFKNDNFNYEILGIFDMKTNIWIWSWVFPFMDKLLNKESKGLLKYALNLNITDIDSKDHYFLKTQLTNSRIYMKDKFQLDILLATCSYILGNNIDFIYPDVKILSPTHTVIYFLLIK</sequence>
<protein>
    <submittedName>
        <fullName evidence="1">Uncharacterized protein</fullName>
    </submittedName>
</protein>
<organism evidence="1">
    <name type="scientific">viral metagenome</name>
    <dbReference type="NCBI Taxonomy" id="1070528"/>
    <lineage>
        <taxon>unclassified sequences</taxon>
        <taxon>metagenomes</taxon>
        <taxon>organismal metagenomes</taxon>
    </lineage>
</organism>
<accession>A0A6C0IXW1</accession>
<name>A0A6C0IXW1_9ZZZZ</name>
<dbReference type="AlphaFoldDB" id="A0A6C0IXW1"/>
<proteinExistence type="predicted"/>
<dbReference type="Pfam" id="PF21813">
    <property type="entry name" value="DUF6882"/>
    <property type="match status" value="1"/>
</dbReference>
<dbReference type="InterPro" id="IPR049249">
    <property type="entry name" value="DUF6882"/>
</dbReference>
<dbReference type="EMBL" id="MN740255">
    <property type="protein sequence ID" value="QHT96313.1"/>
    <property type="molecule type" value="Genomic_DNA"/>
</dbReference>
<evidence type="ECO:0000313" key="1">
    <source>
        <dbReference type="EMBL" id="QHT96313.1"/>
    </source>
</evidence>
<reference evidence="1" key="1">
    <citation type="journal article" date="2020" name="Nature">
        <title>Giant virus diversity and host interactions through global metagenomics.</title>
        <authorList>
            <person name="Schulz F."/>
            <person name="Roux S."/>
            <person name="Paez-Espino D."/>
            <person name="Jungbluth S."/>
            <person name="Walsh D.A."/>
            <person name="Denef V.J."/>
            <person name="McMahon K.D."/>
            <person name="Konstantinidis K.T."/>
            <person name="Eloe-Fadrosh E.A."/>
            <person name="Kyrpides N.C."/>
            <person name="Woyke T."/>
        </authorList>
    </citation>
    <scope>NUCLEOTIDE SEQUENCE</scope>
    <source>
        <strain evidence="1">GVMAG-M-3300024302-11</strain>
    </source>
</reference>